<evidence type="ECO:0000256" key="1">
    <source>
        <dbReference type="SAM" id="MobiDB-lite"/>
    </source>
</evidence>
<keyword evidence="3" id="KW-1185">Reference proteome</keyword>
<gene>
    <name evidence="2" type="ORF">AFUS01_LOCUS20451</name>
</gene>
<feature type="compositionally biased region" description="Low complexity" evidence="1">
    <location>
        <begin position="54"/>
        <end position="103"/>
    </location>
</feature>
<evidence type="ECO:0000313" key="3">
    <source>
        <dbReference type="Proteomes" id="UP000708208"/>
    </source>
</evidence>
<sequence>MAMNGNGRVTPPSPIPDLTKSPSKSKSRKIAKFFRSRSKSPKTAAVGNNCGVTSSSDSGKSSVGSDKPNCKISSSSSCSSGSSSTVGSKPSKTSCLSSPNKKKLGGSLLKLSTMASNGNHGTDYQFTCDSSLPLFVPTPGTVAVGQKAND</sequence>
<protein>
    <submittedName>
        <fullName evidence="2">Uncharacterized protein</fullName>
    </submittedName>
</protein>
<proteinExistence type="predicted"/>
<evidence type="ECO:0000313" key="2">
    <source>
        <dbReference type="EMBL" id="CAG7731895.1"/>
    </source>
</evidence>
<dbReference type="Proteomes" id="UP000708208">
    <property type="component" value="Unassembled WGS sequence"/>
</dbReference>
<dbReference type="EMBL" id="CAJVCH010221101">
    <property type="protein sequence ID" value="CAG7731895.1"/>
    <property type="molecule type" value="Genomic_DNA"/>
</dbReference>
<reference evidence="2" key="1">
    <citation type="submission" date="2021-06" db="EMBL/GenBank/DDBJ databases">
        <authorList>
            <person name="Hodson N. C."/>
            <person name="Mongue J. A."/>
            <person name="Jaron S. K."/>
        </authorList>
    </citation>
    <scope>NUCLEOTIDE SEQUENCE</scope>
</reference>
<name>A0A8J2K2Z6_9HEXA</name>
<comment type="caution">
    <text evidence="2">The sequence shown here is derived from an EMBL/GenBank/DDBJ whole genome shotgun (WGS) entry which is preliminary data.</text>
</comment>
<accession>A0A8J2K2Z6</accession>
<feature type="region of interest" description="Disordered" evidence="1">
    <location>
        <begin position="1"/>
        <end position="103"/>
    </location>
</feature>
<organism evidence="2 3">
    <name type="scientific">Allacma fusca</name>
    <dbReference type="NCBI Taxonomy" id="39272"/>
    <lineage>
        <taxon>Eukaryota</taxon>
        <taxon>Metazoa</taxon>
        <taxon>Ecdysozoa</taxon>
        <taxon>Arthropoda</taxon>
        <taxon>Hexapoda</taxon>
        <taxon>Collembola</taxon>
        <taxon>Symphypleona</taxon>
        <taxon>Sminthuridae</taxon>
        <taxon>Allacma</taxon>
    </lineage>
</organism>
<feature type="compositionally biased region" description="Basic residues" evidence="1">
    <location>
        <begin position="23"/>
        <end position="40"/>
    </location>
</feature>
<dbReference type="AlphaFoldDB" id="A0A8J2K2Z6"/>